<gene>
    <name evidence="5" type="ordered locus">Hipma_1002</name>
</gene>
<protein>
    <submittedName>
        <fullName evidence="5">ParB-like partition protein</fullName>
    </submittedName>
</protein>
<dbReference type="GO" id="GO:0045881">
    <property type="term" value="P:positive regulation of sporulation resulting in formation of a cellular spore"/>
    <property type="evidence" value="ECO:0007669"/>
    <property type="project" value="TreeGrafter"/>
</dbReference>
<dbReference type="InterPro" id="IPR050336">
    <property type="entry name" value="Chromosome_partition/occlusion"/>
</dbReference>
<dbReference type="GO" id="GO:0007059">
    <property type="term" value="P:chromosome segregation"/>
    <property type="evidence" value="ECO:0007669"/>
    <property type="project" value="UniProtKB-KW"/>
</dbReference>
<evidence type="ECO:0000313" key="6">
    <source>
        <dbReference type="Proteomes" id="UP000008139"/>
    </source>
</evidence>
<evidence type="ECO:0000256" key="1">
    <source>
        <dbReference type="ARBA" id="ARBA00006295"/>
    </source>
</evidence>
<dbReference type="CDD" id="cd16393">
    <property type="entry name" value="SPO0J_N"/>
    <property type="match status" value="1"/>
</dbReference>
<dbReference type="PANTHER" id="PTHR33375">
    <property type="entry name" value="CHROMOSOME-PARTITIONING PROTEIN PARB-RELATED"/>
    <property type="match status" value="1"/>
</dbReference>
<dbReference type="GO" id="GO:0005694">
    <property type="term" value="C:chromosome"/>
    <property type="evidence" value="ECO:0007669"/>
    <property type="project" value="TreeGrafter"/>
</dbReference>
<dbReference type="Proteomes" id="UP000008139">
    <property type="component" value="Chromosome"/>
</dbReference>
<dbReference type="InterPro" id="IPR001387">
    <property type="entry name" value="Cro/C1-type_HTH"/>
</dbReference>
<dbReference type="GO" id="GO:0003677">
    <property type="term" value="F:DNA binding"/>
    <property type="evidence" value="ECO:0007669"/>
    <property type="project" value="UniProtKB-KW"/>
</dbReference>
<keyword evidence="2" id="KW-0159">Chromosome partition</keyword>
<dbReference type="EMBL" id="CP002606">
    <property type="protein sequence ID" value="AEA33968.1"/>
    <property type="molecule type" value="Genomic_DNA"/>
</dbReference>
<dbReference type="eggNOG" id="COG1475">
    <property type="taxonomic scope" value="Bacteria"/>
</dbReference>
<sequence length="269" mass="30644">MPKKTGLGRGIEAIFGDLSVEYEDRISVLELDLIEKSPFQPREEFEQEKLKELAESIKEKGVIQPIIVRESNGKYQIVAGERRFLAAKMAGLSSIPAIVRELSDEEAAEIALIENIQRKDLNPIEEALAYKRLMENFGYTQEELSKRIGKDRATIANTLRLLKLPNEVIEMLKSGQISAGHARALLALKDNKEQVKLAEKIKKEKLSVREAEKAAYDSKQIEQLKEIEEKLKTVTSYPAKIRFKNNKYKVEFVLDSLDKLDEFLRRIGG</sequence>
<dbReference type="InParanoid" id="F2LW34"/>
<dbReference type="InterPro" id="IPR041468">
    <property type="entry name" value="HTH_ParB/Spo0J"/>
</dbReference>
<evidence type="ECO:0000259" key="4">
    <source>
        <dbReference type="PROSITE" id="PS50943"/>
    </source>
</evidence>
<dbReference type="STRING" id="760142.Hipma_1002"/>
<dbReference type="SUPFAM" id="SSF109709">
    <property type="entry name" value="KorB DNA-binding domain-like"/>
    <property type="match status" value="1"/>
</dbReference>
<dbReference type="PROSITE" id="PS50943">
    <property type="entry name" value="HTH_CROC1"/>
    <property type="match status" value="1"/>
</dbReference>
<dbReference type="SMART" id="SM00470">
    <property type="entry name" value="ParB"/>
    <property type="match status" value="1"/>
</dbReference>
<keyword evidence="6" id="KW-1185">Reference proteome</keyword>
<dbReference type="Pfam" id="PF02195">
    <property type="entry name" value="ParB_N"/>
    <property type="match status" value="1"/>
</dbReference>
<dbReference type="FunFam" id="1.10.10.2830:FF:000001">
    <property type="entry name" value="Chromosome partitioning protein ParB"/>
    <property type="match status" value="1"/>
</dbReference>
<dbReference type="Gene3D" id="1.10.10.2830">
    <property type="match status" value="1"/>
</dbReference>
<comment type="similarity">
    <text evidence="1">Belongs to the ParB family.</text>
</comment>
<dbReference type="AlphaFoldDB" id="F2LW34"/>
<evidence type="ECO:0000256" key="2">
    <source>
        <dbReference type="ARBA" id="ARBA00022829"/>
    </source>
</evidence>
<dbReference type="Gene3D" id="3.90.1530.30">
    <property type="match status" value="1"/>
</dbReference>
<feature type="domain" description="HTH cro/C1-type" evidence="4">
    <location>
        <begin position="131"/>
        <end position="157"/>
    </location>
</feature>
<name>F2LW34_HIPMA</name>
<accession>F2LW34</accession>
<evidence type="ECO:0000256" key="3">
    <source>
        <dbReference type="ARBA" id="ARBA00023125"/>
    </source>
</evidence>
<dbReference type="OrthoDB" id="9802051at2"/>
<dbReference type="InterPro" id="IPR036086">
    <property type="entry name" value="ParB/Sulfiredoxin_sf"/>
</dbReference>
<evidence type="ECO:0000313" key="5">
    <source>
        <dbReference type="EMBL" id="AEA33968.1"/>
    </source>
</evidence>
<reference evidence="6" key="2">
    <citation type="submission" date="2011-03" db="EMBL/GenBank/DDBJ databases">
        <title>The complete genome of Hippea maritima DSM 10411.</title>
        <authorList>
            <consortium name="US DOE Joint Genome Institute (JGI-PGF)"/>
            <person name="Lucas S."/>
            <person name="Copeland A."/>
            <person name="Lapidus A."/>
            <person name="Bruce D."/>
            <person name="Goodwin L."/>
            <person name="Pitluck S."/>
            <person name="Peters L."/>
            <person name="Kyrpides N."/>
            <person name="Mavromatis K."/>
            <person name="Pagani I."/>
            <person name="Ivanova N."/>
            <person name="Mikhailova N."/>
            <person name="Lu M."/>
            <person name="Detter J.C."/>
            <person name="Tapia R."/>
            <person name="Han C."/>
            <person name="Land M."/>
            <person name="Hauser L."/>
            <person name="Markowitz V."/>
            <person name="Cheng J.-F."/>
            <person name="Hugenholtz P."/>
            <person name="Woyke T."/>
            <person name="Wu D."/>
            <person name="Spring S."/>
            <person name="Schroeder M."/>
            <person name="Brambilla E."/>
            <person name="Klenk H.-P."/>
            <person name="Eisen J.A."/>
        </authorList>
    </citation>
    <scope>NUCLEOTIDE SEQUENCE [LARGE SCALE GENOMIC DNA]</scope>
    <source>
        <strain evidence="6">ATCC 700847 / DSM 10411 / MH2</strain>
    </source>
</reference>
<dbReference type="FunFam" id="3.90.1530.30:FF:000001">
    <property type="entry name" value="Chromosome partitioning protein ParB"/>
    <property type="match status" value="1"/>
</dbReference>
<proteinExistence type="inferred from homology"/>
<dbReference type="HOGENOM" id="CLU_023853_0_0_7"/>
<dbReference type="NCBIfam" id="TIGR00180">
    <property type="entry name" value="parB_part"/>
    <property type="match status" value="1"/>
</dbReference>
<dbReference type="InterPro" id="IPR004437">
    <property type="entry name" value="ParB/RepB/Spo0J"/>
</dbReference>
<reference evidence="5 6" key="1">
    <citation type="journal article" date="2011" name="Stand. Genomic Sci.">
        <title>Complete genome sequence of the thermophilic sulfur-reducer Hippea maritima type strain (MH(2)).</title>
        <authorList>
            <person name="Huntemann M."/>
            <person name="Lu M."/>
            <person name="Nolan M."/>
            <person name="Lapidus A."/>
            <person name="Lucas S."/>
            <person name="Hammon N."/>
            <person name="Deshpande S."/>
            <person name="Cheng J.F."/>
            <person name="Tapia R."/>
            <person name="Han C."/>
            <person name="Goodwin L."/>
            <person name="Pitluck S."/>
            <person name="Liolios K."/>
            <person name="Pagani I."/>
            <person name="Ivanova N."/>
            <person name="Ovchinikova G."/>
            <person name="Pati A."/>
            <person name="Chen A."/>
            <person name="Palaniappan K."/>
            <person name="Land M."/>
            <person name="Hauser L."/>
            <person name="Jeffries C.D."/>
            <person name="Detter J.C."/>
            <person name="Brambilla E.M."/>
            <person name="Rohde M."/>
            <person name="Spring S."/>
            <person name="Goker M."/>
            <person name="Woyke T."/>
            <person name="Bristow J."/>
            <person name="Eisen J.A."/>
            <person name="Markowitz V."/>
            <person name="Hugenholtz P."/>
            <person name="Kyrpides N.C."/>
            <person name="Klenk H.P."/>
            <person name="Mavromatis K."/>
        </authorList>
    </citation>
    <scope>NUCLEOTIDE SEQUENCE [LARGE SCALE GENOMIC DNA]</scope>
    <source>
        <strain evidence="6">ATCC 700847 / DSM 10411 / MH2</strain>
    </source>
</reference>
<dbReference type="RefSeq" id="WP_013682007.1">
    <property type="nucleotide sequence ID" value="NC_015318.1"/>
</dbReference>
<dbReference type="SUPFAM" id="SSF110849">
    <property type="entry name" value="ParB/Sulfiredoxin"/>
    <property type="match status" value="1"/>
</dbReference>
<dbReference type="KEGG" id="hmr:Hipma_1002"/>
<dbReference type="InterPro" id="IPR003115">
    <property type="entry name" value="ParB_N"/>
</dbReference>
<dbReference type="Pfam" id="PF17762">
    <property type="entry name" value="HTH_ParB"/>
    <property type="match status" value="1"/>
</dbReference>
<dbReference type="PANTHER" id="PTHR33375:SF1">
    <property type="entry name" value="CHROMOSOME-PARTITIONING PROTEIN PARB-RELATED"/>
    <property type="match status" value="1"/>
</dbReference>
<keyword evidence="3" id="KW-0238">DNA-binding</keyword>
<organism evidence="5 6">
    <name type="scientific">Hippea maritima (strain ATCC 700847 / DSM 10411 / MH2)</name>
    <dbReference type="NCBI Taxonomy" id="760142"/>
    <lineage>
        <taxon>Bacteria</taxon>
        <taxon>Pseudomonadati</taxon>
        <taxon>Campylobacterota</taxon>
        <taxon>Desulfurellia</taxon>
        <taxon>Desulfurellales</taxon>
        <taxon>Hippeaceae</taxon>
        <taxon>Hippea</taxon>
    </lineage>
</organism>